<evidence type="ECO:0000313" key="4">
    <source>
        <dbReference type="EMBL" id="RZB65445.1"/>
    </source>
</evidence>
<comment type="subcellular location">
    <subcellularLocation>
        <location evidence="1">Cell envelope</location>
    </subcellularLocation>
</comment>
<evidence type="ECO:0000256" key="1">
    <source>
        <dbReference type="ARBA" id="ARBA00004196"/>
    </source>
</evidence>
<evidence type="ECO:0000313" key="5">
    <source>
        <dbReference type="Proteomes" id="UP000289340"/>
    </source>
</evidence>
<dbReference type="FunFam" id="3.80.10.10:FF:000383">
    <property type="entry name" value="Leucine-rich repeat receptor protein kinase EMS1"/>
    <property type="match status" value="1"/>
</dbReference>
<comment type="caution">
    <text evidence="4">The sequence shown here is derived from an EMBL/GenBank/DDBJ whole genome shotgun (WGS) entry which is preliminary data.</text>
</comment>
<reference evidence="4 5" key="1">
    <citation type="submission" date="2018-09" db="EMBL/GenBank/DDBJ databases">
        <title>A high-quality reference genome of wild soybean provides a powerful tool to mine soybean genomes.</title>
        <authorList>
            <person name="Xie M."/>
            <person name="Chung C.Y.L."/>
            <person name="Li M.-W."/>
            <person name="Wong F.-L."/>
            <person name="Chan T.-F."/>
            <person name="Lam H.-M."/>
        </authorList>
    </citation>
    <scope>NUCLEOTIDE SEQUENCE [LARGE SCALE GENOMIC DNA]</scope>
    <source>
        <strain evidence="5">cv. W05</strain>
        <tissue evidence="4">Hypocotyl of etiolated seedlings</tissue>
    </source>
</reference>
<dbReference type="PANTHER" id="PTHR48059">
    <property type="entry name" value="POLYGALACTURONASE INHIBITOR 1"/>
    <property type="match status" value="1"/>
</dbReference>
<name>A0A445GVW3_GLYSO</name>
<gene>
    <name evidence="4" type="ORF">D0Y65_041486</name>
</gene>
<dbReference type="InterPro" id="IPR001611">
    <property type="entry name" value="Leu-rich_rpt"/>
</dbReference>
<dbReference type="PANTHER" id="PTHR48059:SF30">
    <property type="entry name" value="OS06G0587000 PROTEIN"/>
    <property type="match status" value="1"/>
</dbReference>
<dbReference type="AlphaFoldDB" id="A0A445GVW3"/>
<keyword evidence="3" id="KW-0677">Repeat</keyword>
<dbReference type="EMBL" id="QZWG01000015">
    <property type="protein sequence ID" value="RZB65445.1"/>
    <property type="molecule type" value="Genomic_DNA"/>
</dbReference>
<dbReference type="Gene3D" id="3.80.10.10">
    <property type="entry name" value="Ribonuclease Inhibitor"/>
    <property type="match status" value="1"/>
</dbReference>
<evidence type="ECO:0000256" key="3">
    <source>
        <dbReference type="ARBA" id="ARBA00022737"/>
    </source>
</evidence>
<dbReference type="SUPFAM" id="SSF52058">
    <property type="entry name" value="L domain-like"/>
    <property type="match status" value="1"/>
</dbReference>
<dbReference type="InterPro" id="IPR051848">
    <property type="entry name" value="PGIP"/>
</dbReference>
<dbReference type="InterPro" id="IPR032675">
    <property type="entry name" value="LRR_dom_sf"/>
</dbReference>
<dbReference type="Proteomes" id="UP000289340">
    <property type="component" value="Chromosome 15"/>
</dbReference>
<accession>A0A445GVW3</accession>
<keyword evidence="5" id="KW-1185">Reference proteome</keyword>
<protein>
    <submittedName>
        <fullName evidence="4">DNA damage-repair/toleration protein DRT100</fullName>
    </submittedName>
</protein>
<organism evidence="4 5">
    <name type="scientific">Glycine soja</name>
    <name type="common">Wild soybean</name>
    <dbReference type="NCBI Taxonomy" id="3848"/>
    <lineage>
        <taxon>Eukaryota</taxon>
        <taxon>Viridiplantae</taxon>
        <taxon>Streptophyta</taxon>
        <taxon>Embryophyta</taxon>
        <taxon>Tracheophyta</taxon>
        <taxon>Spermatophyta</taxon>
        <taxon>Magnoliopsida</taxon>
        <taxon>eudicotyledons</taxon>
        <taxon>Gunneridae</taxon>
        <taxon>Pentapetalae</taxon>
        <taxon>rosids</taxon>
        <taxon>fabids</taxon>
        <taxon>Fabales</taxon>
        <taxon>Fabaceae</taxon>
        <taxon>Papilionoideae</taxon>
        <taxon>50 kb inversion clade</taxon>
        <taxon>NPAAA clade</taxon>
        <taxon>indigoferoid/millettioid clade</taxon>
        <taxon>Phaseoleae</taxon>
        <taxon>Glycine</taxon>
        <taxon>Glycine subgen. Soja</taxon>
    </lineage>
</organism>
<evidence type="ECO:0000256" key="2">
    <source>
        <dbReference type="ARBA" id="ARBA00022614"/>
    </source>
</evidence>
<proteinExistence type="predicted"/>
<dbReference type="Pfam" id="PF13855">
    <property type="entry name" value="LRR_8"/>
    <property type="match status" value="1"/>
</dbReference>
<keyword evidence="2" id="KW-0433">Leucine-rich repeat</keyword>
<sequence length="159" mass="17381">MGSNCCLNWYGISCDATTGRVSDINLHGESEDPIFEKVGRSGYMNGKFSPAICGVDTLTTLVLSGEIPADVEKLSCLTVLNLADNALSGKIPASITRLGSLKHLDLINNQFYGEIPEDFGNLAMLSRMLLSRNQLICTSLRESYGEYVWLREGERAGVR</sequence>